<comment type="caution">
    <text evidence="2">The sequence shown here is derived from an EMBL/GenBank/DDBJ whole genome shotgun (WGS) entry which is preliminary data.</text>
</comment>
<feature type="compositionally biased region" description="Basic and acidic residues" evidence="1">
    <location>
        <begin position="16"/>
        <end position="52"/>
    </location>
</feature>
<sequence length="215" mass="23480">MPWLGTQLAPWPRNFRRGERETGEGGSEGRDKGVDGRWIEGEGDCEGGRDYEGRLGERETVREGTLLAEGHLGRRKGDCEGRKEGGRETVRGGGREAMRGGRRERKGDFLGEERGGEVDRCVCRREQWEEGGQTTARKEAPSTPRDLALLTDFRDEGVALPRLSSLFPLLSLLSPPLSSLSPPLSSLSPLLTLPSPHSSLIAPSLHLTLPSLADT</sequence>
<dbReference type="Proteomes" id="UP001292094">
    <property type="component" value="Unassembled WGS sequence"/>
</dbReference>
<gene>
    <name evidence="2" type="ORF">Pmani_018043</name>
</gene>
<feature type="region of interest" description="Disordered" evidence="1">
    <location>
        <begin position="66"/>
        <end position="102"/>
    </location>
</feature>
<accession>A0AAE1PKZ5</accession>
<protein>
    <submittedName>
        <fullName evidence="2">Uncharacterized protein</fullName>
    </submittedName>
</protein>
<reference evidence="2" key="1">
    <citation type="submission" date="2023-11" db="EMBL/GenBank/DDBJ databases">
        <title>Genome assemblies of two species of porcelain crab, Petrolisthes cinctipes and Petrolisthes manimaculis (Anomura: Porcellanidae).</title>
        <authorList>
            <person name="Angst P."/>
        </authorList>
    </citation>
    <scope>NUCLEOTIDE SEQUENCE</scope>
    <source>
        <strain evidence="2">PB745_02</strain>
        <tissue evidence="2">Gill</tissue>
    </source>
</reference>
<feature type="region of interest" description="Disordered" evidence="1">
    <location>
        <begin position="1"/>
        <end position="52"/>
    </location>
</feature>
<evidence type="ECO:0000313" key="3">
    <source>
        <dbReference type="Proteomes" id="UP001292094"/>
    </source>
</evidence>
<evidence type="ECO:0000256" key="1">
    <source>
        <dbReference type="SAM" id="MobiDB-lite"/>
    </source>
</evidence>
<name>A0AAE1PKZ5_9EUCA</name>
<feature type="compositionally biased region" description="Basic and acidic residues" evidence="1">
    <location>
        <begin position="71"/>
        <end position="102"/>
    </location>
</feature>
<organism evidence="2 3">
    <name type="scientific">Petrolisthes manimaculis</name>
    <dbReference type="NCBI Taxonomy" id="1843537"/>
    <lineage>
        <taxon>Eukaryota</taxon>
        <taxon>Metazoa</taxon>
        <taxon>Ecdysozoa</taxon>
        <taxon>Arthropoda</taxon>
        <taxon>Crustacea</taxon>
        <taxon>Multicrustacea</taxon>
        <taxon>Malacostraca</taxon>
        <taxon>Eumalacostraca</taxon>
        <taxon>Eucarida</taxon>
        <taxon>Decapoda</taxon>
        <taxon>Pleocyemata</taxon>
        <taxon>Anomura</taxon>
        <taxon>Galatheoidea</taxon>
        <taxon>Porcellanidae</taxon>
        <taxon>Petrolisthes</taxon>
    </lineage>
</organism>
<keyword evidence="3" id="KW-1185">Reference proteome</keyword>
<proteinExistence type="predicted"/>
<dbReference type="AlphaFoldDB" id="A0AAE1PKZ5"/>
<evidence type="ECO:0000313" key="2">
    <source>
        <dbReference type="EMBL" id="KAK4310381.1"/>
    </source>
</evidence>
<dbReference type="EMBL" id="JAWZYT010001644">
    <property type="protein sequence ID" value="KAK4310381.1"/>
    <property type="molecule type" value="Genomic_DNA"/>
</dbReference>